<keyword evidence="2" id="KW-1185">Reference proteome</keyword>
<dbReference type="Proteomes" id="UP000294599">
    <property type="component" value="Unassembled WGS sequence"/>
</dbReference>
<protein>
    <submittedName>
        <fullName evidence="1">Uncharacterized protein</fullName>
    </submittedName>
</protein>
<accession>A0A4S3KVA6</accession>
<dbReference type="RefSeq" id="WP_123521147.1">
    <property type="nucleotide sequence ID" value="NZ_JBHLWF010000085.1"/>
</dbReference>
<comment type="caution">
    <text evidence="1">The sequence shown here is derived from an EMBL/GenBank/DDBJ whole genome shotgun (WGS) entry which is preliminary data.</text>
</comment>
<proteinExistence type="predicted"/>
<sequence length="391" mass="42411">MALSGDWLAVGVPFWHCSGGPPGAVLMYRLGTDHQYRHVQTLCNVGPGTSITIDGDSMVVGWSHYDATPGDDLYTGRVSFLRWNPVLQHWAIAGIRDGSATGLLGSSVAMRNGVVIAGESGYAQGHGRIRSWRWAGAFVIEETPVLPPQVPFPIRPGNEPEGFGSQVDLDLRGCVGDCIEPLDALVTLGRSGVYTAARTSAGWGPLALKKPLRGMKTAFSDIAINDSLVVTTMQMFGDDPDSPCATDIWRTEVRLLQRLPGSENLREIGILCRDQMPFGPGPQFVNEVELDDRGPVFHFSLPDEPALMEGVVSTWAMDVRGRPELVDALVDPDLVTVRWEETGFFAYNPDFAGDYFGDGLAIDGDRMAIGAPMRNALLSTLGSGYVVIYRR</sequence>
<gene>
    <name evidence="1" type="ORF">EDC25_11310</name>
</gene>
<evidence type="ECO:0000313" key="2">
    <source>
        <dbReference type="Proteomes" id="UP000294599"/>
    </source>
</evidence>
<evidence type="ECO:0000313" key="1">
    <source>
        <dbReference type="EMBL" id="TCS97337.1"/>
    </source>
</evidence>
<dbReference type="EMBL" id="SMAF01000013">
    <property type="protein sequence ID" value="TCS97337.1"/>
    <property type="molecule type" value="Genomic_DNA"/>
</dbReference>
<name>A0A4S3KVA6_9GAMM</name>
<dbReference type="AlphaFoldDB" id="A0A4S3KVA6"/>
<organism evidence="1 2">
    <name type="scientific">Pseudofulvimonas gallinarii</name>
    <dbReference type="NCBI Taxonomy" id="634155"/>
    <lineage>
        <taxon>Bacteria</taxon>
        <taxon>Pseudomonadati</taxon>
        <taxon>Pseudomonadota</taxon>
        <taxon>Gammaproteobacteria</taxon>
        <taxon>Lysobacterales</taxon>
        <taxon>Rhodanobacteraceae</taxon>
        <taxon>Pseudofulvimonas</taxon>
    </lineage>
</organism>
<reference evidence="1 2" key="1">
    <citation type="submission" date="2019-03" db="EMBL/GenBank/DDBJ databases">
        <title>Genomic Encyclopedia of Type Strains, Phase IV (KMG-IV): sequencing the most valuable type-strain genomes for metagenomic binning, comparative biology and taxonomic classification.</title>
        <authorList>
            <person name="Goeker M."/>
        </authorList>
    </citation>
    <scope>NUCLEOTIDE SEQUENCE [LARGE SCALE GENOMIC DNA]</scope>
    <source>
        <strain evidence="1 2">DSM 21944</strain>
    </source>
</reference>